<dbReference type="GO" id="GO:0070403">
    <property type="term" value="F:NAD+ binding"/>
    <property type="evidence" value="ECO:0007669"/>
    <property type="project" value="InterPro"/>
</dbReference>
<gene>
    <name evidence="6" type="ORF">COX83_01870</name>
</gene>
<comment type="cofactor">
    <cofactor evidence="1">
        <name>NAD(+)</name>
        <dbReference type="ChEBI" id="CHEBI:57540"/>
    </cofactor>
</comment>
<dbReference type="PANTHER" id="PTHR43078:SF6">
    <property type="entry name" value="UDP-GLUCURONIC ACID DECARBOXYLASE 1"/>
    <property type="match status" value="1"/>
</dbReference>
<dbReference type="UniPathway" id="UPA00796">
    <property type="reaction ID" value="UER00771"/>
</dbReference>
<evidence type="ECO:0000259" key="5">
    <source>
        <dbReference type="Pfam" id="PF01370"/>
    </source>
</evidence>
<keyword evidence="3" id="KW-0520">NAD</keyword>
<dbReference type="GO" id="GO:0048040">
    <property type="term" value="F:UDP-glucuronate decarboxylase activity"/>
    <property type="evidence" value="ECO:0007669"/>
    <property type="project" value="TreeGrafter"/>
</dbReference>
<dbReference type="GO" id="GO:0005737">
    <property type="term" value="C:cytoplasm"/>
    <property type="evidence" value="ECO:0007669"/>
    <property type="project" value="TreeGrafter"/>
</dbReference>
<sequence length="342" mass="38807">MNDNHPIFEKKNVLVTGGAGFLGAHLCERLLKEAKVICVDDLSNSTIQNIDHLLQYPDFEFIKYDATHHLDLSEFPELDKFGIKFQGIQEVYHLACPTSPKNFQNLKLHSLHANSRAMLSTLDLAVKYRAKYLFTSSSVVYGAPEAREFFHEEDEGIVNHLSPRACYDEGKRFAETCVETYRQVHGIDTKIARVFTTYGPRMKLRDGLLIPDFILDALVGRDLVIYGNEDLVQSLCYISDMVDGLVRLMHAGPEVPIVNLGIDEPMKMVDVANKIIAMTGSLSRVKFEEPLEFLTKKGLPDLTKAKEELGWIPLVRLDEGLRKTIDYTIANKEMLDLSRQRM</sequence>
<reference evidence="7" key="1">
    <citation type="submission" date="2017-09" db="EMBL/GenBank/DDBJ databases">
        <title>Depth-based differentiation of microbial function through sediment-hosted aquifers and enrichment of novel symbionts in the deep terrestrial subsurface.</title>
        <authorList>
            <person name="Probst A.J."/>
            <person name="Ladd B."/>
            <person name="Jarett J.K."/>
            <person name="Geller-Mcgrath D.E."/>
            <person name="Sieber C.M.K."/>
            <person name="Emerson J.B."/>
            <person name="Anantharaman K."/>
            <person name="Thomas B.C."/>
            <person name="Malmstrom R."/>
            <person name="Stieglmeier M."/>
            <person name="Klingl A."/>
            <person name="Woyke T."/>
            <person name="Ryan C.M."/>
            <person name="Banfield J.F."/>
        </authorList>
    </citation>
    <scope>NUCLEOTIDE SEQUENCE [LARGE SCALE GENOMIC DNA]</scope>
</reference>
<protein>
    <submittedName>
        <fullName evidence="6">NAD-dependent dehydratase</fullName>
    </submittedName>
</protein>
<dbReference type="GO" id="GO:0042732">
    <property type="term" value="P:D-xylose metabolic process"/>
    <property type="evidence" value="ECO:0007669"/>
    <property type="project" value="InterPro"/>
</dbReference>
<feature type="domain" description="NAD-dependent epimerase/dehydratase" evidence="5">
    <location>
        <begin position="13"/>
        <end position="261"/>
    </location>
</feature>
<dbReference type="Gene3D" id="3.40.50.720">
    <property type="entry name" value="NAD(P)-binding Rossmann-like Domain"/>
    <property type="match status" value="1"/>
</dbReference>
<evidence type="ECO:0000256" key="3">
    <source>
        <dbReference type="ARBA" id="ARBA00023027"/>
    </source>
</evidence>
<dbReference type="InterPro" id="IPR036291">
    <property type="entry name" value="NAD(P)-bd_dom_sf"/>
</dbReference>
<evidence type="ECO:0000256" key="1">
    <source>
        <dbReference type="ARBA" id="ARBA00001911"/>
    </source>
</evidence>
<evidence type="ECO:0000313" key="6">
    <source>
        <dbReference type="EMBL" id="PIZ93449.1"/>
    </source>
</evidence>
<dbReference type="InterPro" id="IPR001509">
    <property type="entry name" value="Epimerase_deHydtase"/>
</dbReference>
<dbReference type="PANTHER" id="PTHR43078">
    <property type="entry name" value="UDP-GLUCURONIC ACID DECARBOXYLASE-RELATED"/>
    <property type="match status" value="1"/>
</dbReference>
<evidence type="ECO:0000313" key="7">
    <source>
        <dbReference type="Proteomes" id="UP000230078"/>
    </source>
</evidence>
<accession>A0A2M7V4G5</accession>
<keyword evidence="2" id="KW-0210">Decarboxylase</keyword>
<comment type="caution">
    <text evidence="6">The sequence shown here is derived from an EMBL/GenBank/DDBJ whole genome shotgun (WGS) entry which is preliminary data.</text>
</comment>
<keyword evidence="4" id="KW-0456">Lyase</keyword>
<dbReference type="EMBL" id="PFPI01000025">
    <property type="protein sequence ID" value="PIZ93449.1"/>
    <property type="molecule type" value="Genomic_DNA"/>
</dbReference>
<name>A0A2M7V4G5_9BACT</name>
<organism evidence="6 7">
    <name type="scientific">Candidatus Magasanikbacteria bacterium CG_4_10_14_0_2_um_filter_41_31</name>
    <dbReference type="NCBI Taxonomy" id="1974639"/>
    <lineage>
        <taxon>Bacteria</taxon>
        <taxon>Candidatus Magasanikiibacteriota</taxon>
    </lineage>
</organism>
<evidence type="ECO:0000256" key="2">
    <source>
        <dbReference type="ARBA" id="ARBA00022793"/>
    </source>
</evidence>
<dbReference type="SUPFAM" id="SSF51735">
    <property type="entry name" value="NAD(P)-binding Rossmann-fold domains"/>
    <property type="match status" value="1"/>
</dbReference>
<dbReference type="Pfam" id="PF01370">
    <property type="entry name" value="Epimerase"/>
    <property type="match status" value="1"/>
</dbReference>
<dbReference type="GO" id="GO:0033320">
    <property type="term" value="P:UDP-D-xylose biosynthetic process"/>
    <property type="evidence" value="ECO:0007669"/>
    <property type="project" value="UniProtKB-UniPathway"/>
</dbReference>
<dbReference type="Proteomes" id="UP000230078">
    <property type="component" value="Unassembled WGS sequence"/>
</dbReference>
<proteinExistence type="predicted"/>
<evidence type="ECO:0000256" key="4">
    <source>
        <dbReference type="ARBA" id="ARBA00023239"/>
    </source>
</evidence>
<dbReference type="AlphaFoldDB" id="A0A2M7V4G5"/>
<dbReference type="InterPro" id="IPR044516">
    <property type="entry name" value="UXS-like"/>
</dbReference>